<dbReference type="GO" id="GO:0000793">
    <property type="term" value="C:condensed chromosome"/>
    <property type="evidence" value="ECO:0000318"/>
    <property type="project" value="GO_Central"/>
</dbReference>
<dbReference type="EMBL" id="KQ971625">
    <property type="protein sequence ID" value="EFA13288.2"/>
    <property type="molecule type" value="Genomic_DNA"/>
</dbReference>
<dbReference type="GO" id="GO:1990918">
    <property type="term" value="P:double-strand break repair involved in meiotic recombination"/>
    <property type="evidence" value="ECO:0000318"/>
    <property type="project" value="GO_Central"/>
</dbReference>
<dbReference type="PANTHER" id="PTHR32086">
    <property type="entry name" value="FANCONI ANEMIA GROUP D2 PROTEIN"/>
    <property type="match status" value="1"/>
</dbReference>
<gene>
    <name evidence="6" type="primary">AUGUSTUS-3.0.2_01642</name>
    <name evidence="6" type="ORF">TcasGA2_TC001642</name>
</gene>
<dbReference type="GO" id="GO:0036297">
    <property type="term" value="P:interstrand cross-link repair"/>
    <property type="evidence" value="ECO:0000318"/>
    <property type="project" value="GO_Central"/>
</dbReference>
<accession>D7GY64</accession>
<dbReference type="GO" id="GO:0070182">
    <property type="term" value="F:DNA polymerase binding"/>
    <property type="evidence" value="ECO:0000318"/>
    <property type="project" value="GO_Central"/>
</dbReference>
<name>D7GY64_TRICA</name>
<dbReference type="InterPro" id="IPR029448">
    <property type="entry name" value="FANCD2"/>
</dbReference>
<comment type="subcellular location">
    <subcellularLocation>
        <location evidence="1">Nucleus</location>
    </subcellularLocation>
</comment>
<dbReference type="FunCoup" id="D7GY64">
    <property type="interactions" value="1426"/>
</dbReference>
<comment type="similarity">
    <text evidence="5">Belongs to the Fanconi anemia protein FANCD2 family.</text>
</comment>
<evidence type="ECO:0000256" key="4">
    <source>
        <dbReference type="ARBA" id="ARBA00023242"/>
    </source>
</evidence>
<dbReference type="GO" id="GO:0005634">
    <property type="term" value="C:nucleus"/>
    <property type="evidence" value="ECO:0000318"/>
    <property type="project" value="GO_Central"/>
</dbReference>
<dbReference type="PANTHER" id="PTHR32086:SF0">
    <property type="entry name" value="FANCONI ANEMIA GROUP D2 PROTEIN"/>
    <property type="match status" value="1"/>
</dbReference>
<keyword evidence="3" id="KW-0832">Ubl conjugation</keyword>
<keyword evidence="4" id="KW-0539">Nucleus</keyword>
<protein>
    <submittedName>
        <fullName evidence="6">Fanconi anemia group D2 protein-like Protein</fullName>
    </submittedName>
</protein>
<evidence type="ECO:0000256" key="3">
    <source>
        <dbReference type="ARBA" id="ARBA00022843"/>
    </source>
</evidence>
<dbReference type="GO" id="GO:0031573">
    <property type="term" value="P:mitotic intra-S DNA damage checkpoint signaling"/>
    <property type="evidence" value="ECO:0000318"/>
    <property type="project" value="GO_Central"/>
</dbReference>
<dbReference type="InParanoid" id="D7GY64"/>
<reference evidence="6 7" key="1">
    <citation type="journal article" date="2008" name="Nature">
        <title>The genome of the model beetle and pest Tribolium castaneum.</title>
        <authorList>
            <consortium name="Tribolium Genome Sequencing Consortium"/>
            <person name="Richards S."/>
            <person name="Gibbs R.A."/>
            <person name="Weinstock G.M."/>
            <person name="Brown S.J."/>
            <person name="Denell R."/>
            <person name="Beeman R.W."/>
            <person name="Gibbs R."/>
            <person name="Beeman R.W."/>
            <person name="Brown S.J."/>
            <person name="Bucher G."/>
            <person name="Friedrich M."/>
            <person name="Grimmelikhuijzen C.J."/>
            <person name="Klingler M."/>
            <person name="Lorenzen M."/>
            <person name="Richards S."/>
            <person name="Roth S."/>
            <person name="Schroder R."/>
            <person name="Tautz D."/>
            <person name="Zdobnov E.M."/>
            <person name="Muzny D."/>
            <person name="Gibbs R.A."/>
            <person name="Weinstock G.M."/>
            <person name="Attaway T."/>
            <person name="Bell S."/>
            <person name="Buhay C.J."/>
            <person name="Chandrabose M.N."/>
            <person name="Chavez D."/>
            <person name="Clerk-Blankenburg K.P."/>
            <person name="Cree A."/>
            <person name="Dao M."/>
            <person name="Davis C."/>
            <person name="Chacko J."/>
            <person name="Dinh H."/>
            <person name="Dugan-Rocha S."/>
            <person name="Fowler G."/>
            <person name="Garner T.T."/>
            <person name="Garnes J."/>
            <person name="Gnirke A."/>
            <person name="Hawes A."/>
            <person name="Hernandez J."/>
            <person name="Hines S."/>
            <person name="Holder M."/>
            <person name="Hume J."/>
            <person name="Jhangiani S.N."/>
            <person name="Joshi V."/>
            <person name="Khan Z.M."/>
            <person name="Jackson L."/>
            <person name="Kovar C."/>
            <person name="Kowis A."/>
            <person name="Lee S."/>
            <person name="Lewis L.R."/>
            <person name="Margolis J."/>
            <person name="Morgan M."/>
            <person name="Nazareth L.V."/>
            <person name="Nguyen N."/>
            <person name="Okwuonu G."/>
            <person name="Parker D."/>
            <person name="Richards S."/>
            <person name="Ruiz S.J."/>
            <person name="Santibanez J."/>
            <person name="Savard J."/>
            <person name="Scherer S.E."/>
            <person name="Schneider B."/>
            <person name="Sodergren E."/>
            <person name="Tautz D."/>
            <person name="Vattahil S."/>
            <person name="Villasana D."/>
            <person name="White C.S."/>
            <person name="Wright R."/>
            <person name="Park Y."/>
            <person name="Beeman R.W."/>
            <person name="Lord J."/>
            <person name="Oppert B."/>
            <person name="Lorenzen M."/>
            <person name="Brown S."/>
            <person name="Wang L."/>
            <person name="Savard J."/>
            <person name="Tautz D."/>
            <person name="Richards S."/>
            <person name="Weinstock G."/>
            <person name="Gibbs R.A."/>
            <person name="Liu Y."/>
            <person name="Worley K."/>
            <person name="Weinstock G."/>
            <person name="Elsik C.G."/>
            <person name="Reese J.T."/>
            <person name="Elhaik E."/>
            <person name="Landan G."/>
            <person name="Graur D."/>
            <person name="Arensburger P."/>
            <person name="Atkinson P."/>
            <person name="Beeman R.W."/>
            <person name="Beidler J."/>
            <person name="Brown S.J."/>
            <person name="Demuth J.P."/>
            <person name="Drury D.W."/>
            <person name="Du Y.Z."/>
            <person name="Fujiwara H."/>
            <person name="Lorenzen M."/>
            <person name="Maselli V."/>
            <person name="Osanai M."/>
            <person name="Park Y."/>
            <person name="Robertson H.M."/>
            <person name="Tu Z."/>
            <person name="Wang J.J."/>
            <person name="Wang S."/>
            <person name="Richards S."/>
            <person name="Song H."/>
            <person name="Zhang L."/>
            <person name="Sodergren E."/>
            <person name="Werner D."/>
            <person name="Stanke M."/>
            <person name="Morgenstern B."/>
            <person name="Solovyev V."/>
            <person name="Kosarev P."/>
            <person name="Brown G."/>
            <person name="Chen H.C."/>
            <person name="Ermolaeva O."/>
            <person name="Hlavina W."/>
            <person name="Kapustin Y."/>
            <person name="Kiryutin B."/>
            <person name="Kitts P."/>
            <person name="Maglott D."/>
            <person name="Pruitt K."/>
            <person name="Sapojnikov V."/>
            <person name="Souvorov A."/>
            <person name="Mackey A.J."/>
            <person name="Waterhouse R.M."/>
            <person name="Wyder S."/>
            <person name="Zdobnov E.M."/>
            <person name="Zdobnov E.M."/>
            <person name="Wyder S."/>
            <person name="Kriventseva E.V."/>
            <person name="Kadowaki T."/>
            <person name="Bork P."/>
            <person name="Aranda M."/>
            <person name="Bao R."/>
            <person name="Beermann A."/>
            <person name="Berns N."/>
            <person name="Bolognesi R."/>
            <person name="Bonneton F."/>
            <person name="Bopp D."/>
            <person name="Brown S.J."/>
            <person name="Bucher G."/>
            <person name="Butts T."/>
            <person name="Chaumot A."/>
            <person name="Denell R.E."/>
            <person name="Ferrier D.E."/>
            <person name="Friedrich M."/>
            <person name="Gordon C.M."/>
            <person name="Jindra M."/>
            <person name="Klingler M."/>
            <person name="Lan Q."/>
            <person name="Lattorff H.M."/>
            <person name="Laudet V."/>
            <person name="von Levetsow C."/>
            <person name="Liu Z."/>
            <person name="Lutz R."/>
            <person name="Lynch J.A."/>
            <person name="da Fonseca R.N."/>
            <person name="Posnien N."/>
            <person name="Reuter R."/>
            <person name="Roth S."/>
            <person name="Savard J."/>
            <person name="Schinko J.B."/>
            <person name="Schmitt C."/>
            <person name="Schoppmeier M."/>
            <person name="Schroder R."/>
            <person name="Shippy T.D."/>
            <person name="Simonnet F."/>
            <person name="Marques-Souza H."/>
            <person name="Tautz D."/>
            <person name="Tomoyasu Y."/>
            <person name="Trauner J."/>
            <person name="Van der Zee M."/>
            <person name="Vervoort M."/>
            <person name="Wittkopp N."/>
            <person name="Wimmer E.A."/>
            <person name="Yang X."/>
            <person name="Jones A.K."/>
            <person name="Sattelle D.B."/>
            <person name="Ebert P.R."/>
            <person name="Nelson D."/>
            <person name="Scott J.G."/>
            <person name="Beeman R.W."/>
            <person name="Muthukrishnan S."/>
            <person name="Kramer K.J."/>
            <person name="Arakane Y."/>
            <person name="Beeman R.W."/>
            <person name="Zhu Q."/>
            <person name="Hogenkamp D."/>
            <person name="Dixit R."/>
            <person name="Oppert B."/>
            <person name="Jiang H."/>
            <person name="Zou Z."/>
            <person name="Marshall J."/>
            <person name="Elpidina E."/>
            <person name="Vinokurov K."/>
            <person name="Oppert C."/>
            <person name="Zou Z."/>
            <person name="Evans J."/>
            <person name="Lu Z."/>
            <person name="Zhao P."/>
            <person name="Sumathipala N."/>
            <person name="Altincicek B."/>
            <person name="Vilcinskas A."/>
            <person name="Williams M."/>
            <person name="Hultmark D."/>
            <person name="Hetru C."/>
            <person name="Jiang H."/>
            <person name="Grimmelikhuijzen C.J."/>
            <person name="Hauser F."/>
            <person name="Cazzamali G."/>
            <person name="Williamson M."/>
            <person name="Park Y."/>
            <person name="Li B."/>
            <person name="Tanaka Y."/>
            <person name="Predel R."/>
            <person name="Neupert S."/>
            <person name="Schachtner J."/>
            <person name="Verleyen P."/>
            <person name="Raible F."/>
            <person name="Bork P."/>
            <person name="Friedrich M."/>
            <person name="Walden K.K."/>
            <person name="Robertson H.M."/>
            <person name="Angeli S."/>
            <person name="Foret S."/>
            <person name="Bucher G."/>
            <person name="Schuetz S."/>
            <person name="Maleszka R."/>
            <person name="Wimmer E.A."/>
            <person name="Beeman R.W."/>
            <person name="Lorenzen M."/>
            <person name="Tomoyasu Y."/>
            <person name="Miller S.C."/>
            <person name="Grossmann D."/>
            <person name="Bucher G."/>
        </authorList>
    </citation>
    <scope>NUCLEOTIDE SEQUENCE [LARGE SCALE GENOMIC DNA]</scope>
    <source>
        <strain evidence="6 7">Georgia GA2</strain>
    </source>
</reference>
<keyword evidence="7" id="KW-1185">Reference proteome</keyword>
<sequence length="1095" mass="123290">MRRSGGESCEDFGAMEVPQDSLFRIFLKVRSLQPPIVEILLNELTTTTAVDTFDPGHLRLLLKQLPYLPYIKTPETLTTKLLDIIDIAPYGAQLELLHSIPDSEHHTVVKELAKMLDNTNISGPIIDCLNALNLTPDMRTHVQDHILSKMLATISTKLFPVYLDFLLTDCNSKTLPRILPKLRHALNDIMSRDEDAESKISIFTKLQKWANLKSVSEAWLSLIANTKDHKYIDLLLLSMLHARKKRTIESTIRKKIKGGQFKSLQVEQLFARDFPQQVFRDYFGTFCEVGSSLLRTSTAPTIVEFASTLFKLLFTHKRTVRIYEVLENLIVLVGCTDNKTAVLNIVNDLVPQILQAPNHATILMRLLEIDSFELKDIKLVFEILCKVTCSDDSLIGLREEIHMLVRKQMSNFKQSAKERGIISAVVLAKNIANVSGDQSDVLSEESIASIGQLTGGAKDAANLLTVVQSSTVNTPDLVSLYYDQLAAMISNSDGLDKRFLAWLHERITTDFQNFYITETTDTTIGDLEVTKQYDLNGDEEMDAPISINIAELTLRPGKHSIVALAPHFRLLRLVHFRQQNGDLDTIDALLGCGVILPKQLQTTDCLLHCINWFREIISGFVLQKREKLRRKVLQRIDHLIELEQLFSESLDSIPKKLKKNNRERETVLDTTFREMDNDLVTLLKYPLEATNQVSLSVKQLNFILGDYVRKLSLETKGGDLGLSHLGAVSPLHVITDSVKTLPHIKRHLAAVLPECHTNDEAKATFGLVVECLCLIFNWPGLQHAKRLVLVKDIIKAFRSGDSELHSANHLVTELVEQLADLTQFCTCLTHAVHFIQTMEALDFRSYLSSASVKTLCGIVGTVQEQAPGLTKSEPLEMLKSVTKTNFFVFYRNLWACLHDRVKSETNAQHVATWRTIALTMQGLMAVAKAQKTKPNLVCCLKKSTAILKLFLTHGIPILEIEFKAKSELVIEIFKTMHSNARFLHHLCCYSKATKDVGLLSHVPQFRLTFETLVYRVKAALAANGCSAAFWMGNLRNRDLDGEDILSESSDNSSHEGGGEEEGEVRGYRVMMSRLGISRRVRFLSNLLSRFGWGLL</sequence>
<evidence type="ECO:0000313" key="7">
    <source>
        <dbReference type="Proteomes" id="UP000007266"/>
    </source>
</evidence>
<dbReference type="eggNOG" id="KOG4712">
    <property type="taxonomic scope" value="Eukaryota"/>
</dbReference>
<evidence type="ECO:0000256" key="2">
    <source>
        <dbReference type="ARBA" id="ARBA00022499"/>
    </source>
</evidence>
<dbReference type="GO" id="GO:0007129">
    <property type="term" value="P:homologous chromosome pairing at meiosis"/>
    <property type="evidence" value="ECO:0000318"/>
    <property type="project" value="GO_Central"/>
</dbReference>
<keyword evidence="2" id="KW-1017">Isopeptide bond</keyword>
<proteinExistence type="inferred from homology"/>
<dbReference type="AlphaFoldDB" id="D7GY64"/>
<evidence type="ECO:0000256" key="5">
    <source>
        <dbReference type="ARBA" id="ARBA00093456"/>
    </source>
</evidence>
<organism evidence="6 7">
    <name type="scientific">Tribolium castaneum</name>
    <name type="common">Red flour beetle</name>
    <dbReference type="NCBI Taxonomy" id="7070"/>
    <lineage>
        <taxon>Eukaryota</taxon>
        <taxon>Metazoa</taxon>
        <taxon>Ecdysozoa</taxon>
        <taxon>Arthropoda</taxon>
        <taxon>Hexapoda</taxon>
        <taxon>Insecta</taxon>
        <taxon>Pterygota</taxon>
        <taxon>Neoptera</taxon>
        <taxon>Endopterygota</taxon>
        <taxon>Coleoptera</taxon>
        <taxon>Polyphaga</taxon>
        <taxon>Cucujiformia</taxon>
        <taxon>Tenebrionidae</taxon>
        <taxon>Tenebrionidae incertae sedis</taxon>
        <taxon>Tribolium</taxon>
    </lineage>
</organism>
<dbReference type="STRING" id="7070.D7GY64"/>
<reference evidence="6 7" key="2">
    <citation type="journal article" date="2010" name="Nucleic Acids Res.">
        <title>BeetleBase in 2010: revisions to provide comprehensive genomic information for Tribolium castaneum.</title>
        <authorList>
            <person name="Kim H.S."/>
            <person name="Murphy T."/>
            <person name="Xia J."/>
            <person name="Caragea D."/>
            <person name="Park Y."/>
            <person name="Beeman R.W."/>
            <person name="Lorenzen M.D."/>
            <person name="Butcher S."/>
            <person name="Manak J.R."/>
            <person name="Brown S.J."/>
        </authorList>
    </citation>
    <scope>NUCLEOTIDE SEQUENCE [LARGE SCALE GENOMIC DNA]</scope>
    <source>
        <strain evidence="6 7">Georgia GA2</strain>
    </source>
</reference>
<evidence type="ECO:0000313" key="6">
    <source>
        <dbReference type="EMBL" id="EFA13288.2"/>
    </source>
</evidence>
<evidence type="ECO:0000256" key="1">
    <source>
        <dbReference type="ARBA" id="ARBA00004123"/>
    </source>
</evidence>
<dbReference type="HOGENOM" id="CLU_002068_1_0_1"/>
<dbReference type="Pfam" id="PF14631">
    <property type="entry name" value="FancD2"/>
    <property type="match status" value="3"/>
</dbReference>
<dbReference type="Proteomes" id="UP000007266">
    <property type="component" value="Unassembled WGS sequence"/>
</dbReference>